<dbReference type="FunFam" id="3.30.470.30:FF:000001">
    <property type="entry name" value="DNA ligase"/>
    <property type="match status" value="1"/>
</dbReference>
<dbReference type="GO" id="GO:0006260">
    <property type="term" value="P:DNA replication"/>
    <property type="evidence" value="ECO:0007669"/>
    <property type="project" value="UniProtKB-KW"/>
</dbReference>
<dbReference type="Gene3D" id="1.10.150.20">
    <property type="entry name" value="5' to 3' exonuclease, C-terminal subdomain"/>
    <property type="match status" value="1"/>
</dbReference>
<dbReference type="GO" id="GO:0046872">
    <property type="term" value="F:metal ion binding"/>
    <property type="evidence" value="ECO:0007669"/>
    <property type="project" value="UniProtKB-KW"/>
</dbReference>
<dbReference type="PROSITE" id="PS01056">
    <property type="entry name" value="DNA_LIGASE_N2"/>
    <property type="match status" value="1"/>
</dbReference>
<feature type="domain" description="NAD-dependent DNA ligase N-terminal" evidence="13">
    <location>
        <begin position="6"/>
        <end position="451"/>
    </location>
</feature>
<dbReference type="GO" id="GO:0006281">
    <property type="term" value="P:DNA repair"/>
    <property type="evidence" value="ECO:0007669"/>
    <property type="project" value="UniProtKB-KW"/>
</dbReference>
<dbReference type="FunFam" id="2.40.50.140:FF:000012">
    <property type="entry name" value="DNA ligase"/>
    <property type="match status" value="1"/>
</dbReference>
<proteinExistence type="inferred from homology"/>
<keyword evidence="10" id="KW-0520">NAD</keyword>
<dbReference type="Gene3D" id="1.10.287.610">
    <property type="entry name" value="Helix hairpin bin"/>
    <property type="match status" value="1"/>
</dbReference>
<keyword evidence="4 14" id="KW-0436">Ligase</keyword>
<dbReference type="HAMAP" id="MF_01588">
    <property type="entry name" value="DNA_ligase_A"/>
    <property type="match status" value="1"/>
</dbReference>
<dbReference type="Pfam" id="PF03119">
    <property type="entry name" value="DNA_ligase_ZBD"/>
    <property type="match status" value="1"/>
</dbReference>
<evidence type="ECO:0000256" key="8">
    <source>
        <dbReference type="ARBA" id="ARBA00022833"/>
    </source>
</evidence>
<dbReference type="InterPro" id="IPR033136">
    <property type="entry name" value="DNA_ligase_CS"/>
</dbReference>
<dbReference type="CDD" id="cd00114">
    <property type="entry name" value="LIGANc"/>
    <property type="match status" value="1"/>
</dbReference>
<dbReference type="FunFam" id="1.10.150.20:FF:000007">
    <property type="entry name" value="DNA ligase"/>
    <property type="match status" value="1"/>
</dbReference>
<dbReference type="InterPro" id="IPR010994">
    <property type="entry name" value="RuvA_2-like"/>
</dbReference>
<evidence type="ECO:0000256" key="3">
    <source>
        <dbReference type="ARBA" id="ARBA00012722"/>
    </source>
</evidence>
<dbReference type="Gene3D" id="3.30.470.30">
    <property type="entry name" value="DNA ligase/mRNA capping enzyme"/>
    <property type="match status" value="1"/>
</dbReference>
<evidence type="ECO:0000256" key="7">
    <source>
        <dbReference type="ARBA" id="ARBA00022763"/>
    </source>
</evidence>
<dbReference type="SUPFAM" id="SSF56091">
    <property type="entry name" value="DNA ligase/mRNA capping enzyme, catalytic domain"/>
    <property type="match status" value="1"/>
</dbReference>
<dbReference type="NCBIfam" id="TIGR00575">
    <property type="entry name" value="dnlj"/>
    <property type="match status" value="1"/>
</dbReference>
<evidence type="ECO:0000256" key="4">
    <source>
        <dbReference type="ARBA" id="ARBA00022598"/>
    </source>
</evidence>
<dbReference type="SUPFAM" id="SSF50249">
    <property type="entry name" value="Nucleic acid-binding proteins"/>
    <property type="match status" value="1"/>
</dbReference>
<sequence>MSDKKHSITKITDLRDRLNHHSYQYYVLDDPDIPDVEYDRLYRELQALEAKYPDLITADSPTQRVGDQPLEGFTQIQHDTPMLSLDNVFNEEELNDFNKRIQQRLDSEQAIEFAAEPKLDGLAVSLVYEKGLLVRAGTRGDGRQGEDITQNVRTIHTIPLKLLGTNVPELLEVRGEVFMPKAGFEKLNRLAREKAEKVFVNPRNAAAGSLRQLDPKITATRPLAMYCYAVGQVQGAPQLATHSEMLDQLQQWGLPLCSERQNVEGVEGCLNYFSQLSARRNGLSYDIDGIVYKVNSLKLQQELGFVSKAPRWAIAHKFPAQEEITRVNEIDFQVGRTGALTPVARLEPVFVGGVTVSNATLHNMDEVNRKDVRAGDQVIIRRAGDVIPEVVRVVPGSRKKNAKKIQLPAQCPVCGSDVEQEEGEATARCSGGLFCGAQRKESIKHFASRKALDVDGLGEKLVEQLVDADLIAHAGDLFSLNVEQVSQLERMAEK</sequence>
<dbReference type="Pfam" id="PF01653">
    <property type="entry name" value="DNA_ligase_aden"/>
    <property type="match status" value="1"/>
</dbReference>
<dbReference type="AlphaFoldDB" id="A0A3B0YQ32"/>
<dbReference type="EC" id="6.5.1.2" evidence="3"/>
<dbReference type="SMART" id="SM00532">
    <property type="entry name" value="LIGANc"/>
    <property type="match status" value="1"/>
</dbReference>
<dbReference type="InterPro" id="IPR004150">
    <property type="entry name" value="NAD_DNA_ligase_OB"/>
</dbReference>
<dbReference type="InterPro" id="IPR013840">
    <property type="entry name" value="DNAligase_N"/>
</dbReference>
<dbReference type="NCBIfam" id="NF005932">
    <property type="entry name" value="PRK07956.1"/>
    <property type="match status" value="1"/>
</dbReference>
<evidence type="ECO:0000256" key="9">
    <source>
        <dbReference type="ARBA" id="ARBA00022842"/>
    </source>
</evidence>
<keyword evidence="5" id="KW-0235">DNA replication</keyword>
<dbReference type="Gene3D" id="6.20.10.30">
    <property type="match status" value="1"/>
</dbReference>
<accession>A0A3B0YQ32</accession>
<dbReference type="InterPro" id="IPR013839">
    <property type="entry name" value="DNAligase_adenylation"/>
</dbReference>
<reference evidence="14" key="1">
    <citation type="submission" date="2018-06" db="EMBL/GenBank/DDBJ databases">
        <authorList>
            <person name="Zhirakovskaya E."/>
        </authorList>
    </citation>
    <scope>NUCLEOTIDE SEQUENCE</scope>
</reference>
<organism evidence="14">
    <name type="scientific">hydrothermal vent metagenome</name>
    <dbReference type="NCBI Taxonomy" id="652676"/>
    <lineage>
        <taxon>unclassified sequences</taxon>
        <taxon>metagenomes</taxon>
        <taxon>ecological metagenomes</taxon>
    </lineage>
</organism>
<dbReference type="Pfam" id="PF03120">
    <property type="entry name" value="OB_DNA_ligase"/>
    <property type="match status" value="1"/>
</dbReference>
<dbReference type="SUPFAM" id="SSF47781">
    <property type="entry name" value="RuvA domain 2-like"/>
    <property type="match status" value="1"/>
</dbReference>
<keyword evidence="11" id="KW-0234">DNA repair</keyword>
<comment type="catalytic activity">
    <reaction evidence="12">
        <text>NAD(+) + (deoxyribonucleotide)n-3'-hydroxyl + 5'-phospho-(deoxyribonucleotide)m = (deoxyribonucleotide)n+m + AMP + beta-nicotinamide D-nucleotide.</text>
        <dbReference type="EC" id="6.5.1.2"/>
    </reaction>
</comment>
<evidence type="ECO:0000313" key="14">
    <source>
        <dbReference type="EMBL" id="VAW70974.1"/>
    </source>
</evidence>
<comment type="cofactor">
    <cofactor evidence="1">
        <name>Mg(2+)</name>
        <dbReference type="ChEBI" id="CHEBI:18420"/>
    </cofactor>
</comment>
<evidence type="ECO:0000256" key="5">
    <source>
        <dbReference type="ARBA" id="ARBA00022705"/>
    </source>
</evidence>
<dbReference type="InterPro" id="IPR001679">
    <property type="entry name" value="DNA_ligase"/>
</dbReference>
<evidence type="ECO:0000256" key="10">
    <source>
        <dbReference type="ARBA" id="ARBA00023027"/>
    </source>
</evidence>
<evidence type="ECO:0000256" key="2">
    <source>
        <dbReference type="ARBA" id="ARBA00004067"/>
    </source>
</evidence>
<evidence type="ECO:0000256" key="11">
    <source>
        <dbReference type="ARBA" id="ARBA00023204"/>
    </source>
</evidence>
<evidence type="ECO:0000259" key="13">
    <source>
        <dbReference type="SMART" id="SM00532"/>
    </source>
</evidence>
<keyword evidence="8" id="KW-0862">Zinc</keyword>
<dbReference type="EMBL" id="UOFJ01000562">
    <property type="protein sequence ID" value="VAW70974.1"/>
    <property type="molecule type" value="Genomic_DNA"/>
</dbReference>
<name>A0A3B0YQ32_9ZZZZ</name>
<dbReference type="GO" id="GO:0005829">
    <property type="term" value="C:cytosol"/>
    <property type="evidence" value="ECO:0007669"/>
    <property type="project" value="TreeGrafter"/>
</dbReference>
<keyword evidence="6" id="KW-0479">Metal-binding</keyword>
<dbReference type="InterPro" id="IPR012340">
    <property type="entry name" value="NA-bd_OB-fold"/>
</dbReference>
<dbReference type="InterPro" id="IPR004149">
    <property type="entry name" value="Znf_DNAligase_C4"/>
</dbReference>
<dbReference type="InterPro" id="IPR018239">
    <property type="entry name" value="DNA_ligase_AS"/>
</dbReference>
<dbReference type="GO" id="GO:0003911">
    <property type="term" value="F:DNA ligase (NAD+) activity"/>
    <property type="evidence" value="ECO:0007669"/>
    <property type="project" value="UniProtKB-EC"/>
</dbReference>
<dbReference type="PANTHER" id="PTHR23389">
    <property type="entry name" value="CHROMOSOME TRANSMISSION FIDELITY FACTOR 18"/>
    <property type="match status" value="1"/>
</dbReference>
<dbReference type="PANTHER" id="PTHR23389:SF9">
    <property type="entry name" value="DNA LIGASE"/>
    <property type="match status" value="1"/>
</dbReference>
<dbReference type="PROSITE" id="PS01055">
    <property type="entry name" value="DNA_LIGASE_N1"/>
    <property type="match status" value="1"/>
</dbReference>
<gene>
    <name evidence="14" type="ORF">MNBD_GAMMA10-2047</name>
</gene>
<evidence type="ECO:0000256" key="12">
    <source>
        <dbReference type="ARBA" id="ARBA00034005"/>
    </source>
</evidence>
<dbReference type="Gene3D" id="2.40.50.140">
    <property type="entry name" value="Nucleic acid-binding proteins"/>
    <property type="match status" value="1"/>
</dbReference>
<dbReference type="FunFam" id="1.10.287.610:FF:000002">
    <property type="entry name" value="DNA ligase"/>
    <property type="match status" value="1"/>
</dbReference>
<evidence type="ECO:0000256" key="1">
    <source>
        <dbReference type="ARBA" id="ARBA00001946"/>
    </source>
</evidence>
<feature type="non-terminal residue" evidence="14">
    <location>
        <position position="494"/>
    </location>
</feature>
<protein>
    <recommendedName>
        <fullName evidence="3">DNA ligase (NAD(+))</fullName>
        <ecNumber evidence="3">6.5.1.2</ecNumber>
    </recommendedName>
</protein>
<comment type="function">
    <text evidence="2">DNA ligase that catalyzes the formation of phosphodiester linkages between 5'-phosphoryl and 3'-hydroxyl groups in double-stranded DNA using NAD as a coenzyme and as the energy source for the reaction. It is essential for DNA replication and repair of damaged DNA.</text>
</comment>
<keyword evidence="7" id="KW-0227">DNA damage</keyword>
<evidence type="ECO:0000256" key="6">
    <source>
        <dbReference type="ARBA" id="ARBA00022723"/>
    </source>
</evidence>
<keyword evidence="9" id="KW-0460">Magnesium</keyword>